<evidence type="ECO:0000313" key="1">
    <source>
        <dbReference type="EMBL" id="KAI3667035.1"/>
    </source>
</evidence>
<reference evidence="2" key="1">
    <citation type="journal article" date="2022" name="Mol. Ecol. Resour.">
        <title>The genomes of chicory, endive, great burdock and yacon provide insights into Asteraceae palaeo-polyploidization history and plant inulin production.</title>
        <authorList>
            <person name="Fan W."/>
            <person name="Wang S."/>
            <person name="Wang H."/>
            <person name="Wang A."/>
            <person name="Jiang F."/>
            <person name="Liu H."/>
            <person name="Zhao H."/>
            <person name="Xu D."/>
            <person name="Zhang Y."/>
        </authorList>
    </citation>
    <scope>NUCLEOTIDE SEQUENCE [LARGE SCALE GENOMIC DNA]</scope>
    <source>
        <strain evidence="2">cv. Niubang</strain>
    </source>
</reference>
<dbReference type="Proteomes" id="UP001055879">
    <property type="component" value="Linkage Group LG17"/>
</dbReference>
<gene>
    <name evidence="1" type="ORF">L6452_42077</name>
</gene>
<keyword evidence="2" id="KW-1185">Reference proteome</keyword>
<protein>
    <submittedName>
        <fullName evidence="1">Uncharacterized protein</fullName>
    </submittedName>
</protein>
<reference evidence="1 2" key="2">
    <citation type="journal article" date="2022" name="Mol. Ecol. Resour.">
        <title>The genomes of chicory, endive, great burdock and yacon provide insights into Asteraceae paleo-polyploidization history and plant inulin production.</title>
        <authorList>
            <person name="Fan W."/>
            <person name="Wang S."/>
            <person name="Wang H."/>
            <person name="Wang A."/>
            <person name="Jiang F."/>
            <person name="Liu H."/>
            <person name="Zhao H."/>
            <person name="Xu D."/>
            <person name="Zhang Y."/>
        </authorList>
    </citation>
    <scope>NUCLEOTIDE SEQUENCE [LARGE SCALE GENOMIC DNA]</scope>
    <source>
        <strain evidence="2">cv. Niubang</strain>
    </source>
</reference>
<proteinExistence type="predicted"/>
<comment type="caution">
    <text evidence="1">The sequence shown here is derived from an EMBL/GenBank/DDBJ whole genome shotgun (WGS) entry which is preliminary data.</text>
</comment>
<organism evidence="1 2">
    <name type="scientific">Arctium lappa</name>
    <name type="common">Greater burdock</name>
    <name type="synonym">Lappa major</name>
    <dbReference type="NCBI Taxonomy" id="4217"/>
    <lineage>
        <taxon>Eukaryota</taxon>
        <taxon>Viridiplantae</taxon>
        <taxon>Streptophyta</taxon>
        <taxon>Embryophyta</taxon>
        <taxon>Tracheophyta</taxon>
        <taxon>Spermatophyta</taxon>
        <taxon>Magnoliopsida</taxon>
        <taxon>eudicotyledons</taxon>
        <taxon>Gunneridae</taxon>
        <taxon>Pentapetalae</taxon>
        <taxon>asterids</taxon>
        <taxon>campanulids</taxon>
        <taxon>Asterales</taxon>
        <taxon>Asteraceae</taxon>
        <taxon>Carduoideae</taxon>
        <taxon>Cardueae</taxon>
        <taxon>Arctiinae</taxon>
        <taxon>Arctium</taxon>
    </lineage>
</organism>
<name>A0ACB8XJ13_ARCLA</name>
<dbReference type="EMBL" id="CM042063">
    <property type="protein sequence ID" value="KAI3667035.1"/>
    <property type="molecule type" value="Genomic_DNA"/>
</dbReference>
<accession>A0ACB8XJ13</accession>
<sequence length="786" mass="90149">MSLQAQIYKNDLMMSLGSDTRPPVLINENEFEQWQDRFINFIERQPNGENMMKSLTQGPMEIPRKVVPATTTSVATSVDKALREYDADEMLRHQADSQAKSNLILALPNSIYNRIDCFKHNPMMMWTQLEKIMLGTAMSTQLRQTRYMNNFEKFKAKDGESLKNVFDRFLAVINDLYKIKVTKTELEANLKFLNDLQPEWNKSCHRMRNDVRISTMPIQELYEILMTDESMVMEKKAKLDKKNKPLSVDPIALLASQLDEQALTETTYDGSTHDDGEALEKAMILLTQHYQKRFKHKSGSNNLRFTSGSKKIEHGAPSKTYTPKYEPTKLVEQKKDEKKVVNCFNCGKPGHMVKDCRVKVVKDAAFYRKKLALAEKKESGTILLAEEEYWLDHSDNEAENEETAAMCFIGDDKSDDEEADTSSDDFVDIFANTDKENVSPVSYDTKKYIPPLVLECKIVDIEDRLEEQNLQTCLENNLFLFIMKTSFEDKISSGLSKDSKENSKVLKNNDHLRSTLETQTESLRVQLDAQSSVCASNGKRKPPPDLCNFENFHTKASSSMSNVKTDFFDKVSSSDSIIDNSLLLNAQFYKKKRKRRRSKKSKKHDTVLSENSNVSDFSSSDQTVRKSSRQIWRMKQQILESELLGVTCLSQLWNLDSGCSKHMTGNKSLLSNFKDKCCGRVKFVNCETTPILGYGDLVQDLEVSFKSKRVAVKNDNSKDLLVGKRQSNLYTIDLSKIKILSDICLLSKASIQESWIWHRRLAHLNFKYMDRLVKNDSVRGLPVLRF</sequence>
<evidence type="ECO:0000313" key="2">
    <source>
        <dbReference type="Proteomes" id="UP001055879"/>
    </source>
</evidence>